<name>A0A9X2DAL2_9ACTN</name>
<keyword evidence="1 2" id="KW-0807">Transducer</keyword>
<feature type="transmembrane region" description="Helical" evidence="5">
    <location>
        <begin position="101"/>
        <end position="120"/>
    </location>
</feature>
<dbReference type="Proteomes" id="UP001139485">
    <property type="component" value="Unassembled WGS sequence"/>
</dbReference>
<feature type="coiled-coil region" evidence="3">
    <location>
        <begin position="230"/>
        <end position="284"/>
    </location>
</feature>
<feature type="compositionally biased region" description="Polar residues" evidence="4">
    <location>
        <begin position="10"/>
        <end position="19"/>
    </location>
</feature>
<evidence type="ECO:0000256" key="3">
    <source>
        <dbReference type="SAM" id="Coils"/>
    </source>
</evidence>
<dbReference type="SMART" id="SM00283">
    <property type="entry name" value="MA"/>
    <property type="match status" value="1"/>
</dbReference>
<keyword evidence="5" id="KW-0472">Membrane</keyword>
<keyword evidence="8" id="KW-1185">Reference proteome</keyword>
<gene>
    <name evidence="7" type="ORF">M8330_19120</name>
</gene>
<evidence type="ECO:0000313" key="7">
    <source>
        <dbReference type="EMBL" id="MCM0622406.1"/>
    </source>
</evidence>
<dbReference type="GO" id="GO:0007165">
    <property type="term" value="P:signal transduction"/>
    <property type="evidence" value="ECO:0007669"/>
    <property type="project" value="UniProtKB-KW"/>
</dbReference>
<protein>
    <submittedName>
        <fullName evidence="7">Methyl-accepting chemotaxis protein</fullName>
    </submittedName>
</protein>
<dbReference type="EMBL" id="JAMOIL010000034">
    <property type="protein sequence ID" value="MCM0622406.1"/>
    <property type="molecule type" value="Genomic_DNA"/>
</dbReference>
<feature type="domain" description="Methyl-accepting transducer" evidence="6">
    <location>
        <begin position="256"/>
        <end position="482"/>
    </location>
</feature>
<evidence type="ECO:0000256" key="2">
    <source>
        <dbReference type="PROSITE-ProRule" id="PRU00284"/>
    </source>
</evidence>
<evidence type="ECO:0000256" key="5">
    <source>
        <dbReference type="SAM" id="Phobius"/>
    </source>
</evidence>
<dbReference type="PANTHER" id="PTHR32089:SF112">
    <property type="entry name" value="LYSOZYME-LIKE PROTEIN-RELATED"/>
    <property type="match status" value="1"/>
</dbReference>
<evidence type="ECO:0000256" key="4">
    <source>
        <dbReference type="SAM" id="MobiDB-lite"/>
    </source>
</evidence>
<sequence>MTLLAPPPVSSRSAGSSTAFPAADPSGAPRTSPSASPGGSWIPRGAQLTEAQFRARHNGISVITALHIPVLVVMAWVWHPFGTADAPSHAEHSSAAANHGWMAWTGVAIVIVAFALGRVLSSQAARATAMSTSLMMTSVVLVHVSGGLTDLHLHFFVTVAIVSLYQTWTPFLVAIGIVALHHIGMSLMDPTMVFSDARAQAHPILFSLLHAGMLLAECVALAVSWKFTEDADAERRAQQAKAEAGALEQVAAQQRLAEEQSAAAERAEAELVTRQARAADMEQRLVALNSAGDSLRGSVTESETVMAELLAAAGEIESAAATATASADAANASVTASNEVIRRLEQSASQIASIAQTITGIAEQTNLLALNATIEAARAGDAGKGFAVVAGEVKELAGETARATELIGGVVDDVRNGTRDVLASAGEIESVFARVTEAQAVISSAAAVQKSAADTARGAIQAVARTTEQVTDEVAHLAQQRD</sequence>
<keyword evidence="5" id="KW-1133">Transmembrane helix</keyword>
<feature type="transmembrane region" description="Helical" evidence="5">
    <location>
        <begin position="127"/>
        <end position="149"/>
    </location>
</feature>
<feature type="transmembrane region" description="Helical" evidence="5">
    <location>
        <begin position="155"/>
        <end position="183"/>
    </location>
</feature>
<dbReference type="SUPFAM" id="SSF58104">
    <property type="entry name" value="Methyl-accepting chemotaxis protein (MCP) signaling domain"/>
    <property type="match status" value="1"/>
</dbReference>
<accession>A0A9X2DAL2</accession>
<reference evidence="7" key="1">
    <citation type="submission" date="2022-05" db="EMBL/GenBank/DDBJ databases">
        <authorList>
            <person name="Tuo L."/>
        </authorList>
    </citation>
    <scope>NUCLEOTIDE SEQUENCE</scope>
    <source>
        <strain evidence="7">BSK12Z-4</strain>
    </source>
</reference>
<keyword evidence="3" id="KW-0175">Coiled coil</keyword>
<feature type="region of interest" description="Disordered" evidence="4">
    <location>
        <begin position="1"/>
        <end position="41"/>
    </location>
</feature>
<keyword evidence="5" id="KW-0812">Transmembrane</keyword>
<dbReference type="PROSITE" id="PS50111">
    <property type="entry name" value="CHEMOTAXIS_TRANSDUC_2"/>
    <property type="match status" value="1"/>
</dbReference>
<dbReference type="Pfam" id="PF00015">
    <property type="entry name" value="MCPsignal"/>
    <property type="match status" value="1"/>
</dbReference>
<feature type="transmembrane region" description="Helical" evidence="5">
    <location>
        <begin position="204"/>
        <end position="225"/>
    </location>
</feature>
<dbReference type="Gene3D" id="1.10.287.950">
    <property type="entry name" value="Methyl-accepting chemotaxis protein"/>
    <property type="match status" value="1"/>
</dbReference>
<evidence type="ECO:0000256" key="1">
    <source>
        <dbReference type="ARBA" id="ARBA00023224"/>
    </source>
</evidence>
<dbReference type="RefSeq" id="WP_250828622.1">
    <property type="nucleotide sequence ID" value="NZ_JAMOIL010000034.1"/>
</dbReference>
<feature type="transmembrane region" description="Helical" evidence="5">
    <location>
        <begin position="60"/>
        <end position="81"/>
    </location>
</feature>
<dbReference type="AlphaFoldDB" id="A0A9X2DAL2"/>
<dbReference type="PANTHER" id="PTHR32089">
    <property type="entry name" value="METHYL-ACCEPTING CHEMOTAXIS PROTEIN MCPB"/>
    <property type="match status" value="1"/>
</dbReference>
<proteinExistence type="predicted"/>
<evidence type="ECO:0000313" key="8">
    <source>
        <dbReference type="Proteomes" id="UP001139485"/>
    </source>
</evidence>
<organism evidence="7 8">
    <name type="scientific">Nocardioides bruguierae</name>
    <dbReference type="NCBI Taxonomy" id="2945102"/>
    <lineage>
        <taxon>Bacteria</taxon>
        <taxon>Bacillati</taxon>
        <taxon>Actinomycetota</taxon>
        <taxon>Actinomycetes</taxon>
        <taxon>Propionibacteriales</taxon>
        <taxon>Nocardioidaceae</taxon>
        <taxon>Nocardioides</taxon>
    </lineage>
</organism>
<comment type="caution">
    <text evidence="7">The sequence shown here is derived from an EMBL/GenBank/DDBJ whole genome shotgun (WGS) entry which is preliminary data.</text>
</comment>
<evidence type="ECO:0000259" key="6">
    <source>
        <dbReference type="PROSITE" id="PS50111"/>
    </source>
</evidence>
<dbReference type="GO" id="GO:0016020">
    <property type="term" value="C:membrane"/>
    <property type="evidence" value="ECO:0007669"/>
    <property type="project" value="InterPro"/>
</dbReference>
<dbReference type="InterPro" id="IPR004089">
    <property type="entry name" value="MCPsignal_dom"/>
</dbReference>